<dbReference type="RefSeq" id="WP_378406395.1">
    <property type="nucleotide sequence ID" value="NZ_JBHTCS010000017.1"/>
</dbReference>
<dbReference type="Gene3D" id="3.40.50.1820">
    <property type="entry name" value="alpha/beta hydrolase"/>
    <property type="match status" value="1"/>
</dbReference>
<gene>
    <name evidence="2" type="ORF">ACFQS9_16205</name>
</gene>
<dbReference type="SUPFAM" id="SSF53474">
    <property type="entry name" value="alpha/beta-Hydrolases"/>
    <property type="match status" value="1"/>
</dbReference>
<accession>A0ABW2S0A2</accession>
<sequence length="351" mass="37507">MPPAVHLRSPRAWQSLATVILAAAVPMLSTGSVATAGAPAPAAQQQDKVSRLVSDVAGPAQKRSITVYSASMDREIPLDVLRPKDTGTPAPTLYLLNGTGGGTGKITWEQQTDVAEFFADKHVNVVTPQAGFASYYTDWVKDDPVLGRNKWTTFLTKELPPIIDSHFGANGENAITGMSMSGTSVLSLAIAAPGLYNSVASFSGCAMTSDPVGQRYVELVVENRGKGNSENMWGPKSGLGWKDNDPFVNAEKLRGVPMYIASRTGAPGQYDTFDNPRVDGDPVVLANQIVVGGVIEAATNECTHKLSDRLASLGIPATFAFEPTGSHSWGYWQDDLHNAWPMLARSMNMEP</sequence>
<dbReference type="PANTHER" id="PTHR48098:SF1">
    <property type="entry name" value="DIACYLGLYCEROL ACYLTRANSFERASE_MYCOLYLTRANSFERASE AG85A"/>
    <property type="match status" value="1"/>
</dbReference>
<dbReference type="InterPro" id="IPR050583">
    <property type="entry name" value="Mycobacterial_A85_antigen"/>
</dbReference>
<dbReference type="GO" id="GO:0016787">
    <property type="term" value="F:hydrolase activity"/>
    <property type="evidence" value="ECO:0007669"/>
    <property type="project" value="UniProtKB-KW"/>
</dbReference>
<dbReference type="PANTHER" id="PTHR48098">
    <property type="entry name" value="ENTEROCHELIN ESTERASE-RELATED"/>
    <property type="match status" value="1"/>
</dbReference>
<keyword evidence="1" id="KW-0732">Signal</keyword>
<evidence type="ECO:0000313" key="3">
    <source>
        <dbReference type="Proteomes" id="UP001596484"/>
    </source>
</evidence>
<evidence type="ECO:0000313" key="2">
    <source>
        <dbReference type="EMBL" id="MFC7449440.1"/>
    </source>
</evidence>
<organism evidence="2 3">
    <name type="scientific">Rhodococcus daqingensis</name>
    <dbReference type="NCBI Taxonomy" id="2479363"/>
    <lineage>
        <taxon>Bacteria</taxon>
        <taxon>Bacillati</taxon>
        <taxon>Actinomycetota</taxon>
        <taxon>Actinomycetes</taxon>
        <taxon>Mycobacteriales</taxon>
        <taxon>Nocardiaceae</taxon>
        <taxon>Rhodococcus</taxon>
    </lineage>
</organism>
<reference evidence="3" key="1">
    <citation type="journal article" date="2019" name="Int. J. Syst. Evol. Microbiol.">
        <title>The Global Catalogue of Microorganisms (GCM) 10K type strain sequencing project: providing services to taxonomists for standard genome sequencing and annotation.</title>
        <authorList>
            <consortium name="The Broad Institute Genomics Platform"/>
            <consortium name="The Broad Institute Genome Sequencing Center for Infectious Disease"/>
            <person name="Wu L."/>
            <person name="Ma J."/>
        </authorList>
    </citation>
    <scope>NUCLEOTIDE SEQUENCE [LARGE SCALE GENOMIC DNA]</scope>
    <source>
        <strain evidence="3">ICMP 19430</strain>
    </source>
</reference>
<protein>
    <submittedName>
        <fullName evidence="2">Alpha/beta hydrolase</fullName>
    </submittedName>
</protein>
<feature type="chain" id="PRO_5046203857" evidence="1">
    <location>
        <begin position="37"/>
        <end position="351"/>
    </location>
</feature>
<proteinExistence type="predicted"/>
<keyword evidence="2" id="KW-0378">Hydrolase</keyword>
<evidence type="ECO:0000256" key="1">
    <source>
        <dbReference type="SAM" id="SignalP"/>
    </source>
</evidence>
<dbReference type="Pfam" id="PF00756">
    <property type="entry name" value="Esterase"/>
    <property type="match status" value="1"/>
</dbReference>
<dbReference type="InterPro" id="IPR000801">
    <property type="entry name" value="Esterase-like"/>
</dbReference>
<name>A0ABW2S0A2_9NOCA</name>
<feature type="signal peptide" evidence="1">
    <location>
        <begin position="1"/>
        <end position="36"/>
    </location>
</feature>
<dbReference type="InterPro" id="IPR029058">
    <property type="entry name" value="AB_hydrolase_fold"/>
</dbReference>
<comment type="caution">
    <text evidence="2">The sequence shown here is derived from an EMBL/GenBank/DDBJ whole genome shotgun (WGS) entry which is preliminary data.</text>
</comment>
<dbReference type="EMBL" id="JBHTCS010000017">
    <property type="protein sequence ID" value="MFC7449440.1"/>
    <property type="molecule type" value="Genomic_DNA"/>
</dbReference>
<dbReference type="Proteomes" id="UP001596484">
    <property type="component" value="Unassembled WGS sequence"/>
</dbReference>
<keyword evidence="3" id="KW-1185">Reference proteome</keyword>